<feature type="domain" description="PepSY" evidence="2">
    <location>
        <begin position="13"/>
        <end position="69"/>
    </location>
</feature>
<organism evidence="3 6">
    <name type="scientific">Bradyrhizobium zhengyangense</name>
    <dbReference type="NCBI Taxonomy" id="2911009"/>
    <lineage>
        <taxon>Bacteria</taxon>
        <taxon>Pseudomonadati</taxon>
        <taxon>Pseudomonadota</taxon>
        <taxon>Alphaproteobacteria</taxon>
        <taxon>Hyphomicrobiales</taxon>
        <taxon>Nitrobacteraceae</taxon>
        <taxon>Bradyrhizobium</taxon>
    </lineage>
</organism>
<feature type="signal peptide" evidence="1">
    <location>
        <begin position="1"/>
        <end position="24"/>
    </location>
</feature>
<evidence type="ECO:0000313" key="4">
    <source>
        <dbReference type="EMBL" id="MCG2668277.1"/>
    </source>
</evidence>
<dbReference type="Proteomes" id="UP001139054">
    <property type="component" value="Unassembled WGS sequence"/>
</dbReference>
<dbReference type="AlphaFoldDB" id="A0A9X1R4T5"/>
<dbReference type="Pfam" id="PF13670">
    <property type="entry name" value="PepSY_2"/>
    <property type="match status" value="1"/>
</dbReference>
<evidence type="ECO:0000259" key="2">
    <source>
        <dbReference type="Pfam" id="PF13670"/>
    </source>
</evidence>
<sequence length="77" mass="8215">MRTSMIYRAVLFVALAAALSPAHALTQEELIAKIQAAGYSQVKDVKSTAEGTTAKAVKDGKPVTLVVDSRGQIKERN</sequence>
<name>A0A9X1R4T5_9BRAD</name>
<dbReference type="EMBL" id="JAKLUA010000004">
    <property type="protein sequence ID" value="MCG2668277.1"/>
    <property type="molecule type" value="Genomic_DNA"/>
</dbReference>
<accession>A0A9X1R4T5</accession>
<feature type="chain" id="PRO_5040762309" evidence="1">
    <location>
        <begin position="25"/>
        <end position="77"/>
    </location>
</feature>
<keyword evidence="5" id="KW-1185">Reference proteome</keyword>
<reference evidence="3" key="1">
    <citation type="submission" date="2022-01" db="EMBL/GenBank/DDBJ databases">
        <title>Genome sequnece data of strain Bradyrhizobium sp. nov.</title>
        <authorList>
            <person name="Zhang J."/>
        </authorList>
    </citation>
    <scope>NUCLEOTIDE SEQUENCE</scope>
    <source>
        <strain evidence="4">WYCCWR 12774</strain>
        <strain evidence="3">WYCCWR 13023</strain>
    </source>
</reference>
<evidence type="ECO:0000313" key="3">
    <source>
        <dbReference type="EMBL" id="MCG2626269.1"/>
    </source>
</evidence>
<comment type="caution">
    <text evidence="3">The sequence shown here is derived from an EMBL/GenBank/DDBJ whole genome shotgun (WGS) entry which is preliminary data.</text>
</comment>
<protein>
    <submittedName>
        <fullName evidence="3">PepSY domain-containing protein</fullName>
    </submittedName>
</protein>
<evidence type="ECO:0000256" key="1">
    <source>
        <dbReference type="SAM" id="SignalP"/>
    </source>
</evidence>
<keyword evidence="1" id="KW-0732">Signal</keyword>
<evidence type="ECO:0000313" key="5">
    <source>
        <dbReference type="Proteomes" id="UP001139012"/>
    </source>
</evidence>
<evidence type="ECO:0000313" key="6">
    <source>
        <dbReference type="Proteomes" id="UP001139054"/>
    </source>
</evidence>
<dbReference type="InterPro" id="IPR025711">
    <property type="entry name" value="PepSY"/>
</dbReference>
<proteinExistence type="predicted"/>
<dbReference type="EMBL" id="JAKLTY010000003">
    <property type="protein sequence ID" value="MCG2626269.1"/>
    <property type="molecule type" value="Genomic_DNA"/>
</dbReference>
<dbReference type="RefSeq" id="WP_237866355.1">
    <property type="nucleotide sequence ID" value="NZ_JAKLTY010000003.1"/>
</dbReference>
<dbReference type="Proteomes" id="UP001139012">
    <property type="component" value="Unassembled WGS sequence"/>
</dbReference>
<gene>
    <name evidence="4" type="ORF">L6637_15045</name>
    <name evidence="3" type="ORF">L6654_06475</name>
</gene>